<dbReference type="EMBL" id="JABANM010001507">
    <property type="protein sequence ID" value="KAF4754163.1"/>
    <property type="molecule type" value="Genomic_DNA"/>
</dbReference>
<feature type="non-terminal residue" evidence="1">
    <location>
        <position position="286"/>
    </location>
</feature>
<reference evidence="1 2" key="1">
    <citation type="submission" date="2020-04" db="EMBL/GenBank/DDBJ databases">
        <title>Perkinsus olseni comparative genomics.</title>
        <authorList>
            <person name="Bogema D.R."/>
        </authorList>
    </citation>
    <scope>NUCLEOTIDE SEQUENCE [LARGE SCALE GENOMIC DNA]</scope>
    <source>
        <strain evidence="1">ATCC PRA-205</strain>
    </source>
</reference>
<evidence type="ECO:0000313" key="2">
    <source>
        <dbReference type="Proteomes" id="UP000574390"/>
    </source>
</evidence>
<gene>
    <name evidence="1" type="ORF">FOZ62_009450</name>
</gene>
<proteinExistence type="predicted"/>
<protein>
    <submittedName>
        <fullName evidence="1">Uncharacterized protein</fullName>
    </submittedName>
</protein>
<accession>A0A7J6U964</accession>
<dbReference type="AlphaFoldDB" id="A0A7J6U964"/>
<organism evidence="1 2">
    <name type="scientific">Perkinsus olseni</name>
    <name type="common">Perkinsus atlanticus</name>
    <dbReference type="NCBI Taxonomy" id="32597"/>
    <lineage>
        <taxon>Eukaryota</taxon>
        <taxon>Sar</taxon>
        <taxon>Alveolata</taxon>
        <taxon>Perkinsozoa</taxon>
        <taxon>Perkinsea</taxon>
        <taxon>Perkinsida</taxon>
        <taxon>Perkinsidae</taxon>
        <taxon>Perkinsus</taxon>
    </lineage>
</organism>
<sequence>QTSHTSGGCVVVYDGYKGILGAFKWTQPYTLLDTGTQGHPDRPLTALQQAQSLPSPVVQRKPRIFYVRVATDVPEVSGTVLLAPVVRSGTYVAAPDVASSYLTATLDGVSANLGTTAYPWGQGYTFGICYCPGYRSCAAYQDFLQQVGTLSIWTISVCAVTGTECTDTFTGVAGGFPFTIAVNCPPLGCANSNASDTRIKIVDHNHDTGLPSYSDLHHCKTANETGELAVPQCSSPTDCRKAAVMVHGNRVFEGFSFTDWVSYSGSQRYDVCYCDGHCGSPANWHK</sequence>
<feature type="non-terminal residue" evidence="1">
    <location>
        <position position="1"/>
    </location>
</feature>
<name>A0A7J6U964_PEROL</name>
<dbReference type="Proteomes" id="UP000574390">
    <property type="component" value="Unassembled WGS sequence"/>
</dbReference>
<comment type="caution">
    <text evidence="1">The sequence shown here is derived from an EMBL/GenBank/DDBJ whole genome shotgun (WGS) entry which is preliminary data.</text>
</comment>
<evidence type="ECO:0000313" key="1">
    <source>
        <dbReference type="EMBL" id="KAF4754163.1"/>
    </source>
</evidence>